<protein>
    <submittedName>
        <fullName evidence="1">Uncharacterized protein</fullName>
    </submittedName>
</protein>
<organism evidence="1 2">
    <name type="scientific">Nyssa sinensis</name>
    <dbReference type="NCBI Taxonomy" id="561372"/>
    <lineage>
        <taxon>Eukaryota</taxon>
        <taxon>Viridiplantae</taxon>
        <taxon>Streptophyta</taxon>
        <taxon>Embryophyta</taxon>
        <taxon>Tracheophyta</taxon>
        <taxon>Spermatophyta</taxon>
        <taxon>Magnoliopsida</taxon>
        <taxon>eudicotyledons</taxon>
        <taxon>Gunneridae</taxon>
        <taxon>Pentapetalae</taxon>
        <taxon>asterids</taxon>
        <taxon>Cornales</taxon>
        <taxon>Nyssaceae</taxon>
        <taxon>Nyssa</taxon>
    </lineage>
</organism>
<dbReference type="AlphaFoldDB" id="A0A5J5C5E2"/>
<reference evidence="1 2" key="1">
    <citation type="submission" date="2019-09" db="EMBL/GenBank/DDBJ databases">
        <title>A chromosome-level genome assembly of the Chinese tupelo Nyssa sinensis.</title>
        <authorList>
            <person name="Yang X."/>
            <person name="Kang M."/>
            <person name="Yang Y."/>
            <person name="Xiong H."/>
            <person name="Wang M."/>
            <person name="Zhang Z."/>
            <person name="Wang Z."/>
            <person name="Wu H."/>
            <person name="Ma T."/>
            <person name="Liu J."/>
            <person name="Xi Z."/>
        </authorList>
    </citation>
    <scope>NUCLEOTIDE SEQUENCE [LARGE SCALE GENOMIC DNA]</scope>
    <source>
        <strain evidence="1">J267</strain>
        <tissue evidence="1">Leaf</tissue>
    </source>
</reference>
<sequence length="93" mass="10346">MTIDSTLTLFKGSLASFSSLTHTSLYKSGISTDNPFPYLFIQFVYLNHKPNQLSGSTQIYTDHHSASCLVVNLAQNCFRRISSPVGPAMRFLL</sequence>
<gene>
    <name evidence="1" type="ORF">F0562_000505</name>
</gene>
<evidence type="ECO:0000313" key="2">
    <source>
        <dbReference type="Proteomes" id="UP000325577"/>
    </source>
</evidence>
<name>A0A5J5C5E2_9ASTE</name>
<dbReference type="Proteomes" id="UP000325577">
    <property type="component" value="Linkage Group LG0"/>
</dbReference>
<accession>A0A5J5C5E2</accession>
<dbReference type="EMBL" id="CM018031">
    <property type="protein sequence ID" value="KAA8548821.1"/>
    <property type="molecule type" value="Genomic_DNA"/>
</dbReference>
<keyword evidence="2" id="KW-1185">Reference proteome</keyword>
<proteinExistence type="predicted"/>
<evidence type="ECO:0000313" key="1">
    <source>
        <dbReference type="EMBL" id="KAA8548821.1"/>
    </source>
</evidence>